<name>A0A392UZ21_9FABA</name>
<dbReference type="EMBL" id="LXQA011014894">
    <property type="protein sequence ID" value="MCI81266.1"/>
    <property type="molecule type" value="Genomic_DNA"/>
</dbReference>
<reference evidence="1 2" key="1">
    <citation type="journal article" date="2018" name="Front. Plant Sci.">
        <title>Red Clover (Trifolium pratense) and Zigzag Clover (T. medium) - A Picture of Genomic Similarities and Differences.</title>
        <authorList>
            <person name="Dluhosova J."/>
            <person name="Istvanek J."/>
            <person name="Nedelnik J."/>
            <person name="Repkova J."/>
        </authorList>
    </citation>
    <scope>NUCLEOTIDE SEQUENCE [LARGE SCALE GENOMIC DNA]</scope>
    <source>
        <strain evidence="2">cv. 10/8</strain>
        <tissue evidence="1">Leaf</tissue>
    </source>
</reference>
<dbReference type="Proteomes" id="UP000265520">
    <property type="component" value="Unassembled WGS sequence"/>
</dbReference>
<dbReference type="AlphaFoldDB" id="A0A392UZ21"/>
<protein>
    <submittedName>
        <fullName evidence="1">Uncharacterized protein</fullName>
    </submittedName>
</protein>
<sequence length="52" mass="5929">MDAIEETILDVKNQVMKPSPLEQVLTDALNDIDSDLEQEIKECLRDLDALKE</sequence>
<keyword evidence="2" id="KW-1185">Reference proteome</keyword>
<organism evidence="1 2">
    <name type="scientific">Trifolium medium</name>
    <dbReference type="NCBI Taxonomy" id="97028"/>
    <lineage>
        <taxon>Eukaryota</taxon>
        <taxon>Viridiplantae</taxon>
        <taxon>Streptophyta</taxon>
        <taxon>Embryophyta</taxon>
        <taxon>Tracheophyta</taxon>
        <taxon>Spermatophyta</taxon>
        <taxon>Magnoliopsida</taxon>
        <taxon>eudicotyledons</taxon>
        <taxon>Gunneridae</taxon>
        <taxon>Pentapetalae</taxon>
        <taxon>rosids</taxon>
        <taxon>fabids</taxon>
        <taxon>Fabales</taxon>
        <taxon>Fabaceae</taxon>
        <taxon>Papilionoideae</taxon>
        <taxon>50 kb inversion clade</taxon>
        <taxon>NPAAA clade</taxon>
        <taxon>Hologalegina</taxon>
        <taxon>IRL clade</taxon>
        <taxon>Trifolieae</taxon>
        <taxon>Trifolium</taxon>
    </lineage>
</organism>
<accession>A0A392UZ21</accession>
<comment type="caution">
    <text evidence="1">The sequence shown here is derived from an EMBL/GenBank/DDBJ whole genome shotgun (WGS) entry which is preliminary data.</text>
</comment>
<evidence type="ECO:0000313" key="1">
    <source>
        <dbReference type="EMBL" id="MCI81266.1"/>
    </source>
</evidence>
<feature type="non-terminal residue" evidence="1">
    <location>
        <position position="52"/>
    </location>
</feature>
<evidence type="ECO:0000313" key="2">
    <source>
        <dbReference type="Proteomes" id="UP000265520"/>
    </source>
</evidence>
<proteinExistence type="predicted"/>